<accession>A0ABN2T1U7</accession>
<dbReference type="InterPro" id="IPR050893">
    <property type="entry name" value="Sugar_PTS"/>
</dbReference>
<dbReference type="EMBL" id="BAAAQM010000058">
    <property type="protein sequence ID" value="GAA1996782.1"/>
    <property type="molecule type" value="Genomic_DNA"/>
</dbReference>
<sequence length="102" mass="10266">MTALDASGIKKIIVACDAGMGSSVMLAGTLKRKLSNNGVTVDHAPVSAIPADADLILTNAGLAQRARAAAPGKPVVAFQIFLGDPAVEKVVKAIQDGGTIDV</sequence>
<evidence type="ECO:0000256" key="4">
    <source>
        <dbReference type="ARBA" id="ARBA00022597"/>
    </source>
</evidence>
<keyword evidence="6" id="KW-0598">Phosphotransferase system</keyword>
<dbReference type="Gene3D" id="3.40.50.2300">
    <property type="match status" value="1"/>
</dbReference>
<proteinExistence type="predicted"/>
<dbReference type="Pfam" id="PF02302">
    <property type="entry name" value="PTS_IIB"/>
    <property type="match status" value="1"/>
</dbReference>
<keyword evidence="3" id="KW-0597">Phosphoprotein</keyword>
<evidence type="ECO:0000313" key="8">
    <source>
        <dbReference type="EMBL" id="GAA1996782.1"/>
    </source>
</evidence>
<evidence type="ECO:0000313" key="9">
    <source>
        <dbReference type="Proteomes" id="UP001499854"/>
    </source>
</evidence>
<dbReference type="InterPro" id="IPR003501">
    <property type="entry name" value="PTS_EIIB_2/3"/>
</dbReference>
<dbReference type="PROSITE" id="PS51099">
    <property type="entry name" value="PTS_EIIB_TYPE_2"/>
    <property type="match status" value="1"/>
</dbReference>
<protein>
    <recommendedName>
        <fullName evidence="7">PTS EIIB type-2 domain-containing protein</fullName>
    </recommendedName>
</protein>
<gene>
    <name evidence="8" type="ORF">GCM10009838_72430</name>
</gene>
<evidence type="ECO:0000256" key="6">
    <source>
        <dbReference type="ARBA" id="ARBA00022683"/>
    </source>
</evidence>
<dbReference type="PANTHER" id="PTHR30181">
    <property type="entry name" value="MANNITOL PERMEASE IIC COMPONENT"/>
    <property type="match status" value="1"/>
</dbReference>
<evidence type="ECO:0000259" key="7">
    <source>
        <dbReference type="PROSITE" id="PS51099"/>
    </source>
</evidence>
<dbReference type="InterPro" id="IPR013011">
    <property type="entry name" value="PTS_EIIB_2"/>
</dbReference>
<dbReference type="Proteomes" id="UP001499854">
    <property type="component" value="Unassembled WGS sequence"/>
</dbReference>
<dbReference type="RefSeq" id="WP_344661692.1">
    <property type="nucleotide sequence ID" value="NZ_BAAAQM010000058.1"/>
</dbReference>
<keyword evidence="5" id="KW-0808">Transferase</keyword>
<keyword evidence="9" id="KW-1185">Reference proteome</keyword>
<evidence type="ECO:0000256" key="3">
    <source>
        <dbReference type="ARBA" id="ARBA00022553"/>
    </source>
</evidence>
<reference evidence="8 9" key="1">
    <citation type="journal article" date="2019" name="Int. J. Syst. Evol. Microbiol.">
        <title>The Global Catalogue of Microorganisms (GCM) 10K type strain sequencing project: providing services to taxonomists for standard genome sequencing and annotation.</title>
        <authorList>
            <consortium name="The Broad Institute Genomics Platform"/>
            <consortium name="The Broad Institute Genome Sequencing Center for Infectious Disease"/>
            <person name="Wu L."/>
            <person name="Ma J."/>
        </authorList>
    </citation>
    <scope>NUCLEOTIDE SEQUENCE [LARGE SCALE GENOMIC DNA]</scope>
    <source>
        <strain evidence="8 9">JCM 16013</strain>
    </source>
</reference>
<keyword evidence="2" id="KW-0813">Transport</keyword>
<evidence type="ECO:0000256" key="2">
    <source>
        <dbReference type="ARBA" id="ARBA00022448"/>
    </source>
</evidence>
<name>A0ABN2T1U7_9ACTN</name>
<dbReference type="PANTHER" id="PTHR30181:SF2">
    <property type="entry name" value="PTS SYSTEM MANNITOL-SPECIFIC EIICBA COMPONENT"/>
    <property type="match status" value="1"/>
</dbReference>
<evidence type="ECO:0000256" key="1">
    <source>
        <dbReference type="ARBA" id="ARBA00002434"/>
    </source>
</evidence>
<evidence type="ECO:0000256" key="5">
    <source>
        <dbReference type="ARBA" id="ARBA00022679"/>
    </source>
</evidence>
<dbReference type="SUPFAM" id="SSF52794">
    <property type="entry name" value="PTS system IIB component-like"/>
    <property type="match status" value="1"/>
</dbReference>
<feature type="domain" description="PTS EIIB type-2" evidence="7">
    <location>
        <begin position="10"/>
        <end position="99"/>
    </location>
</feature>
<comment type="function">
    <text evidence="1">The phosphoenolpyruvate-dependent sugar phosphotransferase system (sugar PTS), a major carbohydrate active transport system, catalyzes the phosphorylation of incoming sugar substrates concomitantly with their translocation across the cell membrane. The enzyme II CmtAB PTS system is involved in D-mannitol transport.</text>
</comment>
<comment type="caution">
    <text evidence="8">The sequence shown here is derived from an EMBL/GenBank/DDBJ whole genome shotgun (WGS) entry which is preliminary data.</text>
</comment>
<dbReference type="InterPro" id="IPR036095">
    <property type="entry name" value="PTS_EIIB-like_sf"/>
</dbReference>
<organism evidence="8 9">
    <name type="scientific">Catenulispora subtropica</name>
    <dbReference type="NCBI Taxonomy" id="450798"/>
    <lineage>
        <taxon>Bacteria</taxon>
        <taxon>Bacillati</taxon>
        <taxon>Actinomycetota</taxon>
        <taxon>Actinomycetes</taxon>
        <taxon>Catenulisporales</taxon>
        <taxon>Catenulisporaceae</taxon>
        <taxon>Catenulispora</taxon>
    </lineage>
</organism>
<keyword evidence="4" id="KW-0762">Sugar transport</keyword>